<name>A0A8T2P3D8_9TELE</name>
<evidence type="ECO:0000313" key="2">
    <source>
        <dbReference type="Proteomes" id="UP000824540"/>
    </source>
</evidence>
<reference evidence="1" key="1">
    <citation type="thesis" date="2021" institute="BYU ScholarsArchive" country="Provo, UT, USA">
        <title>Applications of and Algorithms for Genome Assembly and Genomic Analyses with an Emphasis on Marine Teleosts.</title>
        <authorList>
            <person name="Pickett B.D."/>
        </authorList>
    </citation>
    <scope>NUCLEOTIDE SEQUENCE</scope>
    <source>
        <strain evidence="1">HI-2016</strain>
    </source>
</reference>
<gene>
    <name evidence="1" type="ORF">JZ751_008997</name>
</gene>
<dbReference type="Proteomes" id="UP000824540">
    <property type="component" value="Unassembled WGS sequence"/>
</dbReference>
<dbReference type="InterPro" id="IPR030476">
    <property type="entry name" value="Pentaxin_CS"/>
</dbReference>
<keyword evidence="2" id="KW-1185">Reference proteome</keyword>
<dbReference type="EMBL" id="JAFBMS010000017">
    <property type="protein sequence ID" value="KAG9345841.1"/>
    <property type="molecule type" value="Genomic_DNA"/>
</dbReference>
<feature type="non-terminal residue" evidence="1">
    <location>
        <position position="149"/>
    </location>
</feature>
<proteinExistence type="predicted"/>
<organism evidence="1 2">
    <name type="scientific">Albula glossodonta</name>
    <name type="common">roundjaw bonefish</name>
    <dbReference type="NCBI Taxonomy" id="121402"/>
    <lineage>
        <taxon>Eukaryota</taxon>
        <taxon>Metazoa</taxon>
        <taxon>Chordata</taxon>
        <taxon>Craniata</taxon>
        <taxon>Vertebrata</taxon>
        <taxon>Euteleostomi</taxon>
        <taxon>Actinopterygii</taxon>
        <taxon>Neopterygii</taxon>
        <taxon>Teleostei</taxon>
        <taxon>Albuliformes</taxon>
        <taxon>Albulidae</taxon>
        <taxon>Albula</taxon>
    </lineage>
</organism>
<accession>A0A8T2P3D8</accession>
<protein>
    <submittedName>
        <fullName evidence="1">Uncharacterized protein</fullName>
    </submittedName>
</protein>
<comment type="caution">
    <text evidence="1">The sequence shown here is derived from an EMBL/GenBank/DDBJ whole genome shotgun (WGS) entry which is preliminary data.</text>
</comment>
<dbReference type="AlphaFoldDB" id="A0A8T2P3D8"/>
<sequence>MCHTIISVGMQRTPWLLIEINFNSGAVDSHFTHLCMTWSSTVPRTDTIQYGGSVGGGSSSHTCHCFLRQLSESNKKAFSSVLRPVSTIAAQNAFWSAKAGEDSTQHSHSKTLINLQQNLGWSVEGGGGILVDRGSGKELFSTVPKNGDE</sequence>
<evidence type="ECO:0000313" key="1">
    <source>
        <dbReference type="EMBL" id="KAG9345841.1"/>
    </source>
</evidence>
<dbReference type="PROSITE" id="PS00289">
    <property type="entry name" value="PTX_1"/>
    <property type="match status" value="1"/>
</dbReference>